<dbReference type="SUPFAM" id="SSF55073">
    <property type="entry name" value="Nucleotide cyclase"/>
    <property type="match status" value="1"/>
</dbReference>
<protein>
    <submittedName>
        <fullName evidence="5">Diguanylate cyclase (GGDEF) domain-containing protein</fullName>
    </submittedName>
</protein>
<feature type="transmembrane region" description="Helical" evidence="2">
    <location>
        <begin position="12"/>
        <end position="30"/>
    </location>
</feature>
<dbReference type="Proteomes" id="UP000183371">
    <property type="component" value="Unassembled WGS sequence"/>
</dbReference>
<dbReference type="SUPFAM" id="SSF141868">
    <property type="entry name" value="EAL domain-like"/>
    <property type="match status" value="1"/>
</dbReference>
<keyword evidence="2" id="KW-0472">Membrane</keyword>
<feature type="compositionally biased region" description="Polar residues" evidence="1">
    <location>
        <begin position="68"/>
        <end position="77"/>
    </location>
</feature>
<sequence>METIPPHRKLLYATIVFAVIGAIATSFYAIDQATLYYLFKGEAQKQFDTARNIIVSHHPLEEEPAHETTGTQKSSAPLSFGLRGSSSDPTPEIVSPSWKLPAAKARAVKQALVEEFEEFELLVVNVPGRPLAVHPRDMTTDRVNEILSDPSAYDAWHSALKSGQLEIYSNFHWLEWQIPEFGVIIPYVNEENKARGGFIFSTKPAINTVVFMDAIAFGSAFAFLLVLVVAIASIMFAWKGLHDRWKTSKTIRFLAHNDPLTHLPNRAVFSDELNKALRKASITASNVYVIAIDVDKFKEVNDNHGHAAGDTFLQIISDRLRLVFSEHLVSRLSGDEFAVMIEGEYTSHDITVLAQRALATTNSNCVIDSKEIQISLSMGIAQATDAAWRSSRLLHCADLALYRSKNGGRSTYTWYESSMDEELERRRELEAEMIRALKLDGFSVVYQAQVGLADNKLKAFEALLRWVHPEKGRISPEVFIPIAEDTGLIEALGEYVLKKACADAASWSDPTLKVAVNFSPAQFKTGQIEQKISEALQESGLAPERLEIEITESLLIADTTSVVKSLKKIGDMGVSIAMDDFGTGYSSLSYLSRFPFNKIKIDRSFIMNIGKDAHTDAIVAAIIGLGRSLDVLITAEGVEDEMQAQILRAGGCDIVQGYYFGKPNNVDPANPHANIRCTLGLNDTKQIEATQSA</sequence>
<dbReference type="SMART" id="SM00052">
    <property type="entry name" value="EAL"/>
    <property type="match status" value="1"/>
</dbReference>
<dbReference type="NCBIfam" id="TIGR00254">
    <property type="entry name" value="GGDEF"/>
    <property type="match status" value="1"/>
</dbReference>
<dbReference type="Pfam" id="PF00990">
    <property type="entry name" value="GGDEF"/>
    <property type="match status" value="1"/>
</dbReference>
<dbReference type="PROSITE" id="PS50883">
    <property type="entry name" value="EAL"/>
    <property type="match status" value="1"/>
</dbReference>
<reference evidence="6" key="1">
    <citation type="submission" date="2016-10" db="EMBL/GenBank/DDBJ databases">
        <authorList>
            <person name="Varghese N."/>
            <person name="Submissions S."/>
        </authorList>
    </citation>
    <scope>NUCLEOTIDE SEQUENCE [LARGE SCALE GENOMIC DNA]</scope>
    <source>
        <strain evidence="6">DSM 17465</strain>
    </source>
</reference>
<dbReference type="InterPro" id="IPR029787">
    <property type="entry name" value="Nucleotide_cyclase"/>
</dbReference>
<organism evidence="5 6">
    <name type="scientific">Pseudovibrio denitrificans</name>
    <dbReference type="NCBI Taxonomy" id="258256"/>
    <lineage>
        <taxon>Bacteria</taxon>
        <taxon>Pseudomonadati</taxon>
        <taxon>Pseudomonadota</taxon>
        <taxon>Alphaproteobacteria</taxon>
        <taxon>Hyphomicrobiales</taxon>
        <taxon>Stappiaceae</taxon>
        <taxon>Pseudovibrio</taxon>
    </lineage>
</organism>
<dbReference type="InterPro" id="IPR035919">
    <property type="entry name" value="EAL_sf"/>
</dbReference>
<keyword evidence="2" id="KW-0812">Transmembrane</keyword>
<dbReference type="PROSITE" id="PS50887">
    <property type="entry name" value="GGDEF"/>
    <property type="match status" value="1"/>
</dbReference>
<name>A0A1I6ZFI6_9HYPH</name>
<evidence type="ECO:0000259" key="3">
    <source>
        <dbReference type="PROSITE" id="PS50883"/>
    </source>
</evidence>
<accession>A0A1I6ZFI6</accession>
<dbReference type="InterPro" id="IPR001633">
    <property type="entry name" value="EAL_dom"/>
</dbReference>
<dbReference type="Gene3D" id="3.20.20.450">
    <property type="entry name" value="EAL domain"/>
    <property type="match status" value="1"/>
</dbReference>
<proteinExistence type="predicted"/>
<dbReference type="InterPro" id="IPR052155">
    <property type="entry name" value="Biofilm_reg_signaling"/>
</dbReference>
<feature type="domain" description="EAL" evidence="3">
    <location>
        <begin position="426"/>
        <end position="677"/>
    </location>
</feature>
<keyword evidence="2" id="KW-1133">Transmembrane helix</keyword>
<dbReference type="SMART" id="SM00267">
    <property type="entry name" value="GGDEF"/>
    <property type="match status" value="1"/>
</dbReference>
<gene>
    <name evidence="5" type="ORF">SAMN05444141_102302</name>
</gene>
<dbReference type="CDD" id="cd01948">
    <property type="entry name" value="EAL"/>
    <property type="match status" value="1"/>
</dbReference>
<dbReference type="EMBL" id="FPBD01000002">
    <property type="protein sequence ID" value="SFT61375.1"/>
    <property type="molecule type" value="Genomic_DNA"/>
</dbReference>
<feature type="region of interest" description="Disordered" evidence="1">
    <location>
        <begin position="61"/>
        <end position="93"/>
    </location>
</feature>
<dbReference type="RefSeq" id="WP_208608802.1">
    <property type="nucleotide sequence ID" value="NZ_FPBD01000002.1"/>
</dbReference>
<feature type="transmembrane region" description="Helical" evidence="2">
    <location>
        <begin position="214"/>
        <end position="238"/>
    </location>
</feature>
<evidence type="ECO:0000259" key="4">
    <source>
        <dbReference type="PROSITE" id="PS50887"/>
    </source>
</evidence>
<evidence type="ECO:0000313" key="6">
    <source>
        <dbReference type="Proteomes" id="UP000183371"/>
    </source>
</evidence>
<dbReference type="PANTHER" id="PTHR44757">
    <property type="entry name" value="DIGUANYLATE CYCLASE DGCP"/>
    <property type="match status" value="1"/>
</dbReference>
<evidence type="ECO:0000256" key="1">
    <source>
        <dbReference type="SAM" id="MobiDB-lite"/>
    </source>
</evidence>
<evidence type="ECO:0000256" key="2">
    <source>
        <dbReference type="SAM" id="Phobius"/>
    </source>
</evidence>
<dbReference type="Pfam" id="PF00563">
    <property type="entry name" value="EAL"/>
    <property type="match status" value="1"/>
</dbReference>
<dbReference type="AlphaFoldDB" id="A0A1I6ZFI6"/>
<evidence type="ECO:0000313" key="5">
    <source>
        <dbReference type="EMBL" id="SFT61375.1"/>
    </source>
</evidence>
<dbReference type="InterPro" id="IPR000160">
    <property type="entry name" value="GGDEF_dom"/>
</dbReference>
<dbReference type="PANTHER" id="PTHR44757:SF2">
    <property type="entry name" value="BIOFILM ARCHITECTURE MAINTENANCE PROTEIN MBAA"/>
    <property type="match status" value="1"/>
</dbReference>
<feature type="domain" description="GGDEF" evidence="4">
    <location>
        <begin position="285"/>
        <end position="417"/>
    </location>
</feature>
<keyword evidence="6" id="KW-1185">Reference proteome</keyword>
<dbReference type="InterPro" id="IPR043128">
    <property type="entry name" value="Rev_trsase/Diguanyl_cyclase"/>
</dbReference>
<dbReference type="Gene3D" id="3.30.70.270">
    <property type="match status" value="1"/>
</dbReference>
<dbReference type="CDD" id="cd01949">
    <property type="entry name" value="GGDEF"/>
    <property type="match status" value="1"/>
</dbReference>